<sequence>MIKVPPPQFSSETLRLSVCLAYCLSWEIAGKMLRENWSRLRAVWQSLDALKPEDRRLIELYEEFAPTVSEERYLTHRIEKLVPTSKSRQTLALWMLSCLPDELEKAAARHPLIRDWLSPTERSLPFRLLRRPKAASGQSAEELFPAESEREEDFAQFLAMPGFEKIFEHYWHQPPKNRTNRLTRALVTVAAILSHFFTPQQFKRGSALRAHLKGVCHFSDATVDELCDIARKLESHWYQTADLAYRLLVDTRPRDRLNIAEMIRTLDLDERTTDEDRKTFHEVLDLASGQGDQA</sequence>
<name>A0A842HCG6_9BACT</name>
<proteinExistence type="predicted"/>
<gene>
    <name evidence="1" type="ORF">H5P28_07910</name>
</gene>
<protein>
    <submittedName>
        <fullName evidence="1">Uncharacterized protein</fullName>
    </submittedName>
</protein>
<dbReference type="EMBL" id="JACHVB010000020">
    <property type="protein sequence ID" value="MBC2594185.1"/>
    <property type="molecule type" value="Genomic_DNA"/>
</dbReference>
<dbReference type="AlphaFoldDB" id="A0A842HCG6"/>
<dbReference type="Proteomes" id="UP000546464">
    <property type="component" value="Unassembled WGS sequence"/>
</dbReference>
<evidence type="ECO:0000313" key="1">
    <source>
        <dbReference type="EMBL" id="MBC2594185.1"/>
    </source>
</evidence>
<reference evidence="1 2" key="1">
    <citation type="submission" date="2020-07" db="EMBL/GenBank/DDBJ databases">
        <authorList>
            <person name="Feng X."/>
        </authorList>
    </citation>
    <scope>NUCLEOTIDE SEQUENCE [LARGE SCALE GENOMIC DNA]</scope>
    <source>
        <strain evidence="1 2">JCM31066</strain>
    </source>
</reference>
<dbReference type="RefSeq" id="WP_185675167.1">
    <property type="nucleotide sequence ID" value="NZ_JACHVB010000020.1"/>
</dbReference>
<evidence type="ECO:0000313" key="2">
    <source>
        <dbReference type="Proteomes" id="UP000546464"/>
    </source>
</evidence>
<accession>A0A842HCG6</accession>
<comment type="caution">
    <text evidence="1">The sequence shown here is derived from an EMBL/GenBank/DDBJ whole genome shotgun (WGS) entry which is preliminary data.</text>
</comment>
<organism evidence="1 2">
    <name type="scientific">Ruficoccus amylovorans</name>
    <dbReference type="NCBI Taxonomy" id="1804625"/>
    <lineage>
        <taxon>Bacteria</taxon>
        <taxon>Pseudomonadati</taxon>
        <taxon>Verrucomicrobiota</taxon>
        <taxon>Opitutia</taxon>
        <taxon>Puniceicoccales</taxon>
        <taxon>Cerasicoccaceae</taxon>
        <taxon>Ruficoccus</taxon>
    </lineage>
</organism>
<keyword evidence="2" id="KW-1185">Reference proteome</keyword>